<dbReference type="Proteomes" id="UP000325577">
    <property type="component" value="Linkage Group LG3"/>
</dbReference>
<dbReference type="PROSITE" id="PS50181">
    <property type="entry name" value="FBOX"/>
    <property type="match status" value="1"/>
</dbReference>
<feature type="domain" description="F-box" evidence="1">
    <location>
        <begin position="10"/>
        <end position="62"/>
    </location>
</feature>
<dbReference type="SUPFAM" id="SSF81383">
    <property type="entry name" value="F-box domain"/>
    <property type="match status" value="1"/>
</dbReference>
<dbReference type="InterPro" id="IPR036047">
    <property type="entry name" value="F-box-like_dom_sf"/>
</dbReference>
<dbReference type="PANTHER" id="PTHR34145:SF51">
    <property type="entry name" value="FBD DOMAIN-CONTAINING PROTEIN"/>
    <property type="match status" value="1"/>
</dbReference>
<proteinExistence type="predicted"/>
<accession>A0A5J5A6C4</accession>
<dbReference type="InterPro" id="IPR055357">
    <property type="entry name" value="LRR_At1g61320_AtMIF1"/>
</dbReference>
<protein>
    <recommendedName>
        <fullName evidence="1">F-box domain-containing protein</fullName>
    </recommendedName>
</protein>
<dbReference type="CDD" id="cd22160">
    <property type="entry name" value="F-box_AtFBL13-like"/>
    <property type="match status" value="1"/>
</dbReference>
<dbReference type="OrthoDB" id="1534647at2759"/>
<evidence type="ECO:0000313" key="3">
    <source>
        <dbReference type="Proteomes" id="UP000325577"/>
    </source>
</evidence>
<dbReference type="AlphaFoldDB" id="A0A5J5A6C4"/>
<dbReference type="SMART" id="SM00256">
    <property type="entry name" value="FBOX"/>
    <property type="match status" value="1"/>
</dbReference>
<dbReference type="InterPro" id="IPR053772">
    <property type="entry name" value="At1g61320/At1g61330-like"/>
</dbReference>
<dbReference type="InterPro" id="IPR053781">
    <property type="entry name" value="F-box_AtFBL13-like"/>
</dbReference>
<organism evidence="2 3">
    <name type="scientific">Nyssa sinensis</name>
    <dbReference type="NCBI Taxonomy" id="561372"/>
    <lineage>
        <taxon>Eukaryota</taxon>
        <taxon>Viridiplantae</taxon>
        <taxon>Streptophyta</taxon>
        <taxon>Embryophyta</taxon>
        <taxon>Tracheophyta</taxon>
        <taxon>Spermatophyta</taxon>
        <taxon>Magnoliopsida</taxon>
        <taxon>eudicotyledons</taxon>
        <taxon>Gunneridae</taxon>
        <taxon>Pentapetalae</taxon>
        <taxon>asterids</taxon>
        <taxon>Cornales</taxon>
        <taxon>Nyssaceae</taxon>
        <taxon>Nyssa</taxon>
    </lineage>
</organism>
<evidence type="ECO:0000313" key="2">
    <source>
        <dbReference type="EMBL" id="KAA8526433.1"/>
    </source>
</evidence>
<dbReference type="EMBL" id="CM018046">
    <property type="protein sequence ID" value="KAA8526433.1"/>
    <property type="molecule type" value="Genomic_DNA"/>
</dbReference>
<dbReference type="PANTHER" id="PTHR34145">
    <property type="entry name" value="OS02G0105600 PROTEIN"/>
    <property type="match status" value="1"/>
</dbReference>
<keyword evidence="3" id="KW-1185">Reference proteome</keyword>
<dbReference type="Pfam" id="PF00646">
    <property type="entry name" value="F-box"/>
    <property type="match status" value="1"/>
</dbReference>
<dbReference type="InterPro" id="IPR032675">
    <property type="entry name" value="LRR_dom_sf"/>
</dbReference>
<dbReference type="InterPro" id="IPR001810">
    <property type="entry name" value="F-box_dom"/>
</dbReference>
<dbReference type="SUPFAM" id="SSF52047">
    <property type="entry name" value="RNI-like"/>
    <property type="match status" value="1"/>
</dbReference>
<dbReference type="Gene3D" id="3.80.10.10">
    <property type="entry name" value="Ribonuclease Inhibitor"/>
    <property type="match status" value="1"/>
</dbReference>
<reference evidence="2 3" key="1">
    <citation type="submission" date="2019-09" db="EMBL/GenBank/DDBJ databases">
        <title>A chromosome-level genome assembly of the Chinese tupelo Nyssa sinensis.</title>
        <authorList>
            <person name="Yang X."/>
            <person name="Kang M."/>
            <person name="Yang Y."/>
            <person name="Xiong H."/>
            <person name="Wang M."/>
            <person name="Zhang Z."/>
            <person name="Wang Z."/>
            <person name="Wu H."/>
            <person name="Ma T."/>
            <person name="Liu J."/>
            <person name="Xi Z."/>
        </authorList>
    </citation>
    <scope>NUCLEOTIDE SEQUENCE [LARGE SCALE GENOMIC DNA]</scope>
    <source>
        <strain evidence="2">J267</strain>
        <tissue evidence="2">Leaf</tissue>
    </source>
</reference>
<dbReference type="Pfam" id="PF23622">
    <property type="entry name" value="LRR_At1g61320_AtMIF1"/>
    <property type="match status" value="1"/>
</dbReference>
<sequence>MAISSSTEAFDRISNLPLPIIHHLMSFLPAKDATRTSSLSKKWRFIFYSFPILDFDQFWFEKSSSQPMSYVQKIEKFLNYVCESILRRLDQENSIQKFKLQSNLHGVESENRIEMSINYAVERNVQELDICITQSKYFTVPQSLYNARSIVALKLTGFELNLPDLLSGCPLIEHLSLLCCDGLKNIKVSSKKLKTLELVCCQGLVFLEIEAINLQSFLYNGELKPCEINLTACRFLKSLSMFHARITDNWLEDHISKLLLLENLELEGCIMLRKFNVFHQQLRKFHPGACERALEVHIDTPMLVSYMYHGNVTYFGSFDSSSMLKATLTLPQGDGTNEWFLKLWILLKLFGHCKVLKVVCNSYEFQYGKRVMKEKDPLCSSAACRKDAG</sequence>
<dbReference type="Gene3D" id="1.20.1280.50">
    <property type="match status" value="1"/>
</dbReference>
<gene>
    <name evidence="2" type="ORF">F0562_008364</name>
</gene>
<evidence type="ECO:0000259" key="1">
    <source>
        <dbReference type="PROSITE" id="PS50181"/>
    </source>
</evidence>
<name>A0A5J5A6C4_9ASTE</name>